<dbReference type="RefSeq" id="WP_210511278.1">
    <property type="nucleotide sequence ID" value="NZ_JAFIDN010000004.1"/>
</dbReference>
<dbReference type="Pfam" id="PF00535">
    <property type="entry name" value="Glycos_transf_2"/>
    <property type="match status" value="1"/>
</dbReference>
<evidence type="ECO:0000313" key="3">
    <source>
        <dbReference type="Proteomes" id="UP000673975"/>
    </source>
</evidence>
<name>A0A8J7UVB0_9BACT</name>
<protein>
    <submittedName>
        <fullName evidence="2">Glycosyltransferase</fullName>
    </submittedName>
</protein>
<dbReference type="InterPro" id="IPR029044">
    <property type="entry name" value="Nucleotide-diphossugar_trans"/>
</dbReference>
<feature type="domain" description="Glycosyltransferase 2-like" evidence="1">
    <location>
        <begin position="23"/>
        <end position="115"/>
    </location>
</feature>
<dbReference type="EMBL" id="JAFIDN010000004">
    <property type="protein sequence ID" value="MBP3192377.1"/>
    <property type="molecule type" value="Genomic_DNA"/>
</dbReference>
<dbReference type="Gene3D" id="3.90.550.10">
    <property type="entry name" value="Spore Coat Polysaccharide Biosynthesis Protein SpsA, Chain A"/>
    <property type="match status" value="1"/>
</dbReference>
<sequence>METANPVISCLMLAGTDPQKAARAILCYQQQTWEQKELIVIDNGEADLGPLLEDIAPDELRYIKKNDGRSRAYLKNMGLDHADGDYVIHWEEQDWHHPDRILEQWRAISAGGNEYSLLGSTLLHLDLPEFVHHPIADSPSYGYPGSIMHRNRTGSRYPAVKKNPDLAFLKRWSDSAGKKLGEDHAHLLIRNLDAGSPASKKQFLSRFSGGTGDVLQSVWITLRGKNMLSHRRFRLSEKQRESFKMYLRESQKLGVIASISNQP</sequence>
<gene>
    <name evidence="2" type="ORF">NATSA_06865</name>
</gene>
<evidence type="ECO:0000313" key="2">
    <source>
        <dbReference type="EMBL" id="MBP3192377.1"/>
    </source>
</evidence>
<dbReference type="Proteomes" id="UP000673975">
    <property type="component" value="Unassembled WGS sequence"/>
</dbReference>
<dbReference type="InterPro" id="IPR001173">
    <property type="entry name" value="Glyco_trans_2-like"/>
</dbReference>
<proteinExistence type="predicted"/>
<dbReference type="CDD" id="cd00761">
    <property type="entry name" value="Glyco_tranf_GTA_type"/>
    <property type="match status" value="1"/>
</dbReference>
<comment type="caution">
    <text evidence="2">The sequence shown here is derived from an EMBL/GenBank/DDBJ whole genome shotgun (WGS) entry which is preliminary data.</text>
</comment>
<organism evidence="2 3">
    <name type="scientific">Natronogracilivirga saccharolytica</name>
    <dbReference type="NCBI Taxonomy" id="2812953"/>
    <lineage>
        <taxon>Bacteria</taxon>
        <taxon>Pseudomonadati</taxon>
        <taxon>Balneolota</taxon>
        <taxon>Balneolia</taxon>
        <taxon>Balneolales</taxon>
        <taxon>Cyclonatronaceae</taxon>
        <taxon>Natronogracilivirga</taxon>
    </lineage>
</organism>
<reference evidence="2" key="1">
    <citation type="submission" date="2021-02" db="EMBL/GenBank/DDBJ databases">
        <title>Natronogracilivirga saccharolytica gen. nov. sp. nov. a new anaerobic, haloalkiliphilic carbohydrate-fermenting bacterium from soda lake and proposing of Cyclonatronumiaceae fam. nov. in the phylum Balneolaeota.</title>
        <authorList>
            <person name="Zhilina T.N."/>
            <person name="Sorokin D.Y."/>
            <person name="Zavarzina D.G."/>
            <person name="Toshchakov S.V."/>
            <person name="Kublanov I.V."/>
        </authorList>
    </citation>
    <scope>NUCLEOTIDE SEQUENCE</scope>
    <source>
        <strain evidence="2">Z-1702</strain>
    </source>
</reference>
<accession>A0A8J7UVB0</accession>
<dbReference type="AlphaFoldDB" id="A0A8J7UVB0"/>
<keyword evidence="3" id="KW-1185">Reference proteome</keyword>
<dbReference type="SUPFAM" id="SSF53448">
    <property type="entry name" value="Nucleotide-diphospho-sugar transferases"/>
    <property type="match status" value="1"/>
</dbReference>
<evidence type="ECO:0000259" key="1">
    <source>
        <dbReference type="Pfam" id="PF00535"/>
    </source>
</evidence>